<reference evidence="1 2" key="1">
    <citation type="submission" date="2014-06" db="EMBL/GenBank/DDBJ databases">
        <authorList>
            <person name="Ngugi D.K."/>
            <person name="Blom J."/>
            <person name="Alam I."/>
            <person name="Rashid M."/>
            <person name="Ba Alawi W."/>
            <person name="Zhang G."/>
            <person name="Hikmawan T."/>
            <person name="Guan Y."/>
            <person name="Antunes A."/>
            <person name="Siam R."/>
            <person name="ElDorry H."/>
            <person name="Bajic V."/>
            <person name="Stingl U."/>
        </authorList>
    </citation>
    <scope>NUCLEOTIDE SEQUENCE [LARGE SCALE GENOMIC DNA]</scope>
    <source>
        <strain evidence="1">SCGC AAA799-N04</strain>
    </source>
</reference>
<evidence type="ECO:0000313" key="1">
    <source>
        <dbReference type="EMBL" id="KEQ56400.1"/>
    </source>
</evidence>
<dbReference type="EMBL" id="JOKN01000020">
    <property type="protein sequence ID" value="KEQ56400.1"/>
    <property type="molecule type" value="Genomic_DNA"/>
</dbReference>
<keyword evidence="2" id="KW-1185">Reference proteome</keyword>
<comment type="caution">
    <text evidence="1">The sequence shown here is derived from an EMBL/GenBank/DDBJ whole genome shotgun (WGS) entry which is preliminary data.</text>
</comment>
<protein>
    <submittedName>
        <fullName evidence="1">Uncharacterized protein</fullName>
    </submittedName>
</protein>
<gene>
    <name evidence="1" type="ORF">AAA799N04_01172</name>
</gene>
<accession>A0A081RMH7</accession>
<organism evidence="1 2">
    <name type="scientific">Marine Group I thaumarchaeote SCGC AAA799-N04</name>
    <dbReference type="NCBI Taxonomy" id="1502293"/>
    <lineage>
        <taxon>Archaea</taxon>
        <taxon>Nitrososphaerota</taxon>
        <taxon>Marine Group I</taxon>
    </lineage>
</organism>
<proteinExistence type="predicted"/>
<dbReference type="Proteomes" id="UP000028059">
    <property type="component" value="Unassembled WGS sequence"/>
</dbReference>
<evidence type="ECO:0000313" key="2">
    <source>
        <dbReference type="Proteomes" id="UP000028059"/>
    </source>
</evidence>
<name>A0A081RMH7_9ARCH</name>
<dbReference type="AlphaFoldDB" id="A0A081RMH7"/>
<sequence>MHYQCTFCDIDGASYKDFEECRQHGHEILEFLDQEDHKNSKPERKQKTIKQPKKDLKIKVKGLIDNVFVESIVLNGKPCFLCYDKQTKEITPKNEIENKDAIYFPISLEEYGYSSYSFSDEELDEMISSNISKEEILDGLKKIIDKFINASENIKHLILGDLFLTYSQEWVTTTHFLYFVGETESGKSSALHLFKILGYRCLYGVDIPIADIYNFLGLDEESTGIIAEDEAQELGFNRDKIRLYKNSYAKGSLKPIMHMLKDGRKQVFYKTFCFKVFAGEKVPTDKGFNERLAVIHMVQGHTEKNIKRPDRDDYLSLEKLRKQLLVWKIQNTENNPDSINSGLKARDQELWEDYLRIMMGTKYEKVSKEVVKFYTEQRHEKIWNSLEARIFKLVVENLKDCVIVSEELWQSMTSGQDISGDLDKATYTEHETGKKISRNTLAKLLEEKFQGTKKFKYVEKDGKPHKITYYVFDQTVIEKLSSKYNVTMGLDDFPSGTSGVTGQE</sequence>